<gene>
    <name evidence="1" type="ORF">AVDCRST_MAG75-1951</name>
</gene>
<accession>A0A6J4NUY9</accession>
<dbReference type="EMBL" id="CADCUO010000123">
    <property type="protein sequence ID" value="CAA9398213.1"/>
    <property type="molecule type" value="Genomic_DNA"/>
</dbReference>
<organism evidence="1">
    <name type="scientific">uncultured Propionibacteriaceae bacterium</name>
    <dbReference type="NCBI Taxonomy" id="257457"/>
    <lineage>
        <taxon>Bacteria</taxon>
        <taxon>Bacillati</taxon>
        <taxon>Actinomycetota</taxon>
        <taxon>Actinomycetes</taxon>
        <taxon>Propionibacteriales</taxon>
        <taxon>Propionibacteriaceae</taxon>
        <taxon>environmental samples</taxon>
    </lineage>
</organism>
<protein>
    <submittedName>
        <fullName evidence="1">Uncharacterized protein</fullName>
    </submittedName>
</protein>
<proteinExistence type="predicted"/>
<reference evidence="1" key="1">
    <citation type="submission" date="2020-02" db="EMBL/GenBank/DDBJ databases">
        <authorList>
            <person name="Meier V. D."/>
        </authorList>
    </citation>
    <scope>NUCLEOTIDE SEQUENCE</scope>
    <source>
        <strain evidence="1">AVDCRST_MAG75</strain>
    </source>
</reference>
<evidence type="ECO:0000313" key="1">
    <source>
        <dbReference type="EMBL" id="CAA9398213.1"/>
    </source>
</evidence>
<dbReference type="AlphaFoldDB" id="A0A6J4NUY9"/>
<sequence length="51" mass="5327">MDDHIAGWARRTDAATGLSVLEQGVLMLPLCCSFTASLTQPTPGLRSPALG</sequence>
<name>A0A6J4NUY9_9ACTN</name>